<comment type="caution">
    <text evidence="4">The sequence shown here is derived from an EMBL/GenBank/DDBJ whole genome shotgun (WGS) entry which is preliminary data.</text>
</comment>
<evidence type="ECO:0000313" key="4">
    <source>
        <dbReference type="EMBL" id="CAB9520059.1"/>
    </source>
</evidence>
<accession>A0A9N8EH34</accession>
<proteinExistence type="inferred from homology"/>
<reference evidence="4" key="1">
    <citation type="submission" date="2020-06" db="EMBL/GenBank/DDBJ databases">
        <authorList>
            <consortium name="Plant Systems Biology data submission"/>
        </authorList>
    </citation>
    <scope>NUCLEOTIDE SEQUENCE</scope>
    <source>
        <strain evidence="4">D6</strain>
    </source>
</reference>
<keyword evidence="5" id="KW-1185">Reference proteome</keyword>
<dbReference type="PANTHER" id="PTHR10566:SF118">
    <property type="entry name" value="PROTEIN KINASE DOMAIN-CONTAINING PROTEIN"/>
    <property type="match status" value="1"/>
</dbReference>
<feature type="compositionally biased region" description="Low complexity" evidence="2">
    <location>
        <begin position="835"/>
        <end position="848"/>
    </location>
</feature>
<organism evidence="4 5">
    <name type="scientific">Seminavis robusta</name>
    <dbReference type="NCBI Taxonomy" id="568900"/>
    <lineage>
        <taxon>Eukaryota</taxon>
        <taxon>Sar</taxon>
        <taxon>Stramenopiles</taxon>
        <taxon>Ochrophyta</taxon>
        <taxon>Bacillariophyta</taxon>
        <taxon>Bacillariophyceae</taxon>
        <taxon>Bacillariophycidae</taxon>
        <taxon>Naviculales</taxon>
        <taxon>Naviculaceae</taxon>
        <taxon>Seminavis</taxon>
    </lineage>
</organism>
<evidence type="ECO:0000256" key="1">
    <source>
        <dbReference type="ARBA" id="ARBA00009670"/>
    </source>
</evidence>
<keyword evidence="4" id="KW-0808">Transferase</keyword>
<dbReference type="GO" id="GO:0016301">
    <property type="term" value="F:kinase activity"/>
    <property type="evidence" value="ECO:0007669"/>
    <property type="project" value="UniProtKB-KW"/>
</dbReference>
<dbReference type="PANTHER" id="PTHR10566">
    <property type="entry name" value="CHAPERONE-ACTIVITY OF BC1 COMPLEX CABC1 -RELATED"/>
    <property type="match status" value="1"/>
</dbReference>
<dbReference type="CDD" id="cd05121">
    <property type="entry name" value="ABC1_ADCK3-like"/>
    <property type="match status" value="1"/>
</dbReference>
<feature type="domain" description="ABC1 atypical kinase-like" evidence="3">
    <location>
        <begin position="268"/>
        <end position="510"/>
    </location>
</feature>
<feature type="region of interest" description="Disordered" evidence="2">
    <location>
        <begin position="832"/>
        <end position="852"/>
    </location>
</feature>
<evidence type="ECO:0000256" key="2">
    <source>
        <dbReference type="SAM" id="MobiDB-lite"/>
    </source>
</evidence>
<evidence type="ECO:0000313" key="5">
    <source>
        <dbReference type="Proteomes" id="UP001153069"/>
    </source>
</evidence>
<dbReference type="InterPro" id="IPR050154">
    <property type="entry name" value="UbiB_kinase"/>
</dbReference>
<sequence>MKARPVRSCDMQRIPGPPSLLAVLGVVGLLTVRPTTAFVRPPVTRISSVPEPRKDSLGLSLNDDWADLTSRLAGATAKVTTTIPTVPNDNVASPQPSLGLFFDTDDFVSSLIKPALSSLESTMAETSALILALPLVAKVGLALLPLAAVLFTVLYNMALAAPDDFRQGMEPYARGMYDPIQAKAYYSRHQLLVLQRASQVFRLSNGFLYNLLFDKYILRDEETNRVQRAEELLALVTKLGPTAIKIGQALSVRPDLIPAEYAKALSSLQDQVPPFDGQAAKDILRLELGPEKYSHLKDFPFMSRGSGPVASASIGQVYRGFIDSQEVAVKVQRPNVLAEIALDLHLVREFAPLYKKLTRTASDLQGLTDEWGRGFIAELDYRREAASTIRFTEEMQKRNLNAVSAPTVITDYSTEQILVTEWIDGVRIDKSDADDVPRLCAVALNAYLVMLLELQSLHCDPHPGNLLRTKDGTLIILDFGMTLDIDPSLQYSLLEYVAHLTSNDYDKLPEDLVALGFLKEEKLDFVRRSGVLEPLKYFLRQAGEGGGAKKVRNRIFAEYREKFPGLSDDELRVEMRSEMKARVQDMAEREGAVTGLTVEVEDLQRRNRDSFRIPEWFLYTSRAFLTLEGVSLQADEDFSIIKSCFPYVAKRLLVDDSPRAQDALRELLYGAENQIDSKRLVDLADGFSTYTTTTKETQLDNGLVLDGQSDESPARPMTLSERKNRLAETEATVTLAKNSADILLSREGSLVQTLLLEESVRATSAQIKDELRNLLVDGPKKFRDTVPFGSFLPPLPFEEQLAPFVGKSEEEIRAQQLAEKVLSLVSQQQLDKIRNGGSSEDSNSMDSSPPAALSTVINEVEPEQLAILSRELRESAPRYLPLVGLLGAKFSSALLETASDNIDAALASLEQDSNGRNPAEELTKVTARGLSTIAKRGASTITDQVVNTIPNDGPN</sequence>
<comment type="similarity">
    <text evidence="1">Belongs to the protein kinase superfamily. ADCK protein kinase family.</text>
</comment>
<gene>
    <name evidence="4" type="ORF">SEMRO_1070_G237800.1</name>
</gene>
<protein>
    <submittedName>
        <fullName evidence="4">OF BC1 COMPLEX KINASE 3, chloroplastic</fullName>
    </submittedName>
</protein>
<name>A0A9N8EH34_9STRA</name>
<dbReference type="InterPro" id="IPR004147">
    <property type="entry name" value="ABC1_dom"/>
</dbReference>
<dbReference type="Pfam" id="PF03109">
    <property type="entry name" value="ABC1"/>
    <property type="match status" value="1"/>
</dbReference>
<dbReference type="Gene3D" id="1.10.510.10">
    <property type="entry name" value="Transferase(Phosphotransferase) domain 1"/>
    <property type="match status" value="1"/>
</dbReference>
<keyword evidence="4" id="KW-0418">Kinase</keyword>
<evidence type="ECO:0000259" key="3">
    <source>
        <dbReference type="Pfam" id="PF03109"/>
    </source>
</evidence>
<dbReference type="EMBL" id="CAICTM010001068">
    <property type="protein sequence ID" value="CAB9520059.1"/>
    <property type="molecule type" value="Genomic_DNA"/>
</dbReference>
<dbReference type="Proteomes" id="UP001153069">
    <property type="component" value="Unassembled WGS sequence"/>
</dbReference>
<dbReference type="OrthoDB" id="42365at2759"/>
<dbReference type="AlphaFoldDB" id="A0A9N8EH34"/>
<dbReference type="InterPro" id="IPR011009">
    <property type="entry name" value="Kinase-like_dom_sf"/>
</dbReference>
<dbReference type="SUPFAM" id="SSF56112">
    <property type="entry name" value="Protein kinase-like (PK-like)"/>
    <property type="match status" value="1"/>
</dbReference>